<proteinExistence type="predicted"/>
<keyword evidence="2" id="KW-1185">Reference proteome</keyword>
<organism evidence="1 2">
    <name type="scientific">Candidatus Methylomirabilis limnetica</name>
    <dbReference type="NCBI Taxonomy" id="2033718"/>
    <lineage>
        <taxon>Bacteria</taxon>
        <taxon>Candidatus Methylomirabilota</taxon>
        <taxon>Candidatus Methylomirabilia</taxon>
        <taxon>Candidatus Methylomirabilales</taxon>
        <taxon>Candidatus Methylomirabilaceae</taxon>
        <taxon>Candidatus Methylomirabilis</taxon>
    </lineage>
</organism>
<reference evidence="2" key="2">
    <citation type="journal article" date="2018" name="Environ. Microbiol.">
        <title>Bloom of a denitrifying methanotroph, 'Candidatus Methylomirabilis limnetica', in a deep stratified lake.</title>
        <authorList>
            <person name="Graf J.S."/>
            <person name="Mayr M.J."/>
            <person name="Marchant H.K."/>
            <person name="Tienken D."/>
            <person name="Hach P.F."/>
            <person name="Brand A."/>
            <person name="Schubert C.J."/>
            <person name="Kuypers M.M."/>
            <person name="Milucka J."/>
        </authorList>
    </citation>
    <scope>NUCLEOTIDE SEQUENCE [LARGE SCALE GENOMIC DNA]</scope>
    <source>
        <strain evidence="2">Zug</strain>
    </source>
</reference>
<protein>
    <submittedName>
        <fullName evidence="1">Uncharacterized protein</fullName>
    </submittedName>
</protein>
<dbReference type="Proteomes" id="UP000241436">
    <property type="component" value="Unassembled WGS sequence"/>
</dbReference>
<sequence>MPGNPEEGSSSQPAPGEPHSGRILDWINAIAKVSVPVVVAVATWVGAYYANKFQGQMSSATLLSEREKAESQLRASMFSSLIDPIAGPRRGDGMSADGERLLVELLALNFHEHFELKPLFDRVDRRLANEGAQEARRSLRSVADRIIDRQIASLRKEGSGNSSDGAGARVDVLTITETPLTPSQKAVFDSLVANEQRPYQVVAKLQEPIGDLTSPDGKHRLTVVVDEADWANHRLKLQLVAISTKGGSLDSSVAFTLTHFDFPLTDNTLFPDGNRIALALSSVHTEGELKSIALKLIWFPKDYFTPRERPLDNSEFLKLVGKKT</sequence>
<accession>A0A2T4TUT8</accession>
<evidence type="ECO:0000313" key="2">
    <source>
        <dbReference type="Proteomes" id="UP000241436"/>
    </source>
</evidence>
<name>A0A2T4TUT8_9BACT</name>
<comment type="caution">
    <text evidence="1">The sequence shown here is derived from an EMBL/GenBank/DDBJ whole genome shotgun (WGS) entry which is preliminary data.</text>
</comment>
<dbReference type="EMBL" id="NVQC01000040">
    <property type="protein sequence ID" value="PTL34869.1"/>
    <property type="molecule type" value="Genomic_DNA"/>
</dbReference>
<gene>
    <name evidence="1" type="ORF">CLG94_12825</name>
</gene>
<reference evidence="1 2" key="1">
    <citation type="submission" date="2017-09" db="EMBL/GenBank/DDBJ databases">
        <title>Bloom of a denitrifying methanotroph, Candidatus Methylomirabilis limnetica, in a deep stratified lake.</title>
        <authorList>
            <person name="Graf J.S."/>
            <person name="Marchant H.K."/>
            <person name="Tienken D."/>
            <person name="Hach P.F."/>
            <person name="Brand A."/>
            <person name="Schubert C.J."/>
            <person name="Kuypers M.M."/>
            <person name="Milucka J."/>
        </authorList>
    </citation>
    <scope>NUCLEOTIDE SEQUENCE [LARGE SCALE GENOMIC DNA]</scope>
    <source>
        <strain evidence="1 2">Zug</strain>
    </source>
</reference>
<dbReference type="AlphaFoldDB" id="A0A2T4TUT8"/>
<evidence type="ECO:0000313" key="1">
    <source>
        <dbReference type="EMBL" id="PTL34869.1"/>
    </source>
</evidence>